<keyword evidence="5" id="KW-1185">Reference proteome</keyword>
<dbReference type="InterPro" id="IPR050832">
    <property type="entry name" value="Bact_Acetyltransf"/>
</dbReference>
<comment type="caution">
    <text evidence="4">The sequence shown here is derived from an EMBL/GenBank/DDBJ whole genome shotgun (WGS) entry which is preliminary data.</text>
</comment>
<reference evidence="4" key="1">
    <citation type="submission" date="2022-08" db="EMBL/GenBank/DDBJ databases">
        <authorList>
            <person name="Li F."/>
        </authorList>
    </citation>
    <scope>NUCLEOTIDE SEQUENCE</scope>
    <source>
        <strain evidence="4">MQZ15Z-1</strain>
    </source>
</reference>
<evidence type="ECO:0000256" key="1">
    <source>
        <dbReference type="ARBA" id="ARBA00022679"/>
    </source>
</evidence>
<proteinExistence type="predicted"/>
<evidence type="ECO:0000256" key="2">
    <source>
        <dbReference type="ARBA" id="ARBA00023315"/>
    </source>
</evidence>
<dbReference type="SUPFAM" id="SSF55729">
    <property type="entry name" value="Acyl-CoA N-acyltransferases (Nat)"/>
    <property type="match status" value="1"/>
</dbReference>
<keyword evidence="1" id="KW-0808">Transferase</keyword>
<evidence type="ECO:0000313" key="4">
    <source>
        <dbReference type="EMBL" id="MCS0494855.1"/>
    </source>
</evidence>
<feature type="domain" description="N-acetyltransferase" evidence="3">
    <location>
        <begin position="4"/>
        <end position="166"/>
    </location>
</feature>
<dbReference type="Proteomes" id="UP001151088">
    <property type="component" value="Unassembled WGS sequence"/>
</dbReference>
<keyword evidence="2" id="KW-0012">Acyltransferase</keyword>
<dbReference type="AlphaFoldDB" id="A0A9X2T1C0"/>
<dbReference type="EMBL" id="JANTHZ010000002">
    <property type="protein sequence ID" value="MCS0494855.1"/>
    <property type="molecule type" value="Genomic_DNA"/>
</dbReference>
<dbReference type="RefSeq" id="WP_258731895.1">
    <property type="nucleotide sequence ID" value="NZ_JANTHZ010000002.1"/>
</dbReference>
<protein>
    <submittedName>
        <fullName evidence="4">GNAT family N-acetyltransferase</fullName>
    </submittedName>
</protein>
<gene>
    <name evidence="4" type="ORF">NVS89_07075</name>
</gene>
<organism evidence="4 5">
    <name type="scientific">Ancylobacter mangrovi</name>
    <dbReference type="NCBI Taxonomy" id="2972472"/>
    <lineage>
        <taxon>Bacteria</taxon>
        <taxon>Pseudomonadati</taxon>
        <taxon>Pseudomonadota</taxon>
        <taxon>Alphaproteobacteria</taxon>
        <taxon>Hyphomicrobiales</taxon>
        <taxon>Xanthobacteraceae</taxon>
        <taxon>Ancylobacter</taxon>
    </lineage>
</organism>
<evidence type="ECO:0000259" key="3">
    <source>
        <dbReference type="PROSITE" id="PS51186"/>
    </source>
</evidence>
<dbReference type="GO" id="GO:0016747">
    <property type="term" value="F:acyltransferase activity, transferring groups other than amino-acyl groups"/>
    <property type="evidence" value="ECO:0007669"/>
    <property type="project" value="InterPro"/>
</dbReference>
<dbReference type="PANTHER" id="PTHR43877">
    <property type="entry name" value="AMINOALKYLPHOSPHONATE N-ACETYLTRANSFERASE-RELATED-RELATED"/>
    <property type="match status" value="1"/>
</dbReference>
<dbReference type="CDD" id="cd04301">
    <property type="entry name" value="NAT_SF"/>
    <property type="match status" value="1"/>
</dbReference>
<accession>A0A9X2T1C0</accession>
<dbReference type="Gene3D" id="3.40.630.30">
    <property type="match status" value="1"/>
</dbReference>
<dbReference type="InterPro" id="IPR016181">
    <property type="entry name" value="Acyl_CoA_acyltransferase"/>
</dbReference>
<evidence type="ECO:0000313" key="5">
    <source>
        <dbReference type="Proteomes" id="UP001151088"/>
    </source>
</evidence>
<dbReference type="Pfam" id="PF00583">
    <property type="entry name" value="Acetyltransf_1"/>
    <property type="match status" value="1"/>
</dbReference>
<name>A0A9X2T1C0_9HYPH</name>
<dbReference type="PROSITE" id="PS51186">
    <property type="entry name" value="GNAT"/>
    <property type="match status" value="1"/>
</dbReference>
<dbReference type="InterPro" id="IPR000182">
    <property type="entry name" value="GNAT_dom"/>
</dbReference>
<dbReference type="PANTHER" id="PTHR43877:SF2">
    <property type="entry name" value="AMINOALKYLPHOSPHONATE N-ACETYLTRANSFERASE-RELATED"/>
    <property type="match status" value="1"/>
</dbReference>
<sequence>MNDLIVRPASDDGDGDAIAALIAEAFAEYEGCVFDRAAEFPELDAIASHFAARDGAIWVAEAAGTVLGSLAIAPSRDEGLADGAMEITKVYVARSARRRGVARALYAWARALAEERAAPLIHLWTDTRFADAHRFYESCGFVRLPGARALGDLSATWEYPYSLALTSRSPASPEG</sequence>